<dbReference type="PANTHER" id="PTHR37042">
    <property type="entry name" value="OUTER MEMBRANE PROTEIN RV1973"/>
    <property type="match status" value="1"/>
</dbReference>
<name>A0A1G8JEP9_9NOCA</name>
<organism evidence="4 5">
    <name type="scientific">Rhodococcus triatomae</name>
    <dbReference type="NCBI Taxonomy" id="300028"/>
    <lineage>
        <taxon>Bacteria</taxon>
        <taxon>Bacillati</taxon>
        <taxon>Actinomycetota</taxon>
        <taxon>Actinomycetes</taxon>
        <taxon>Mycobacteriales</taxon>
        <taxon>Nocardiaceae</taxon>
        <taxon>Rhodococcus</taxon>
    </lineage>
</organism>
<feature type="compositionally biased region" description="Basic and acidic residues" evidence="3">
    <location>
        <begin position="1"/>
        <end position="18"/>
    </location>
</feature>
<dbReference type="Proteomes" id="UP000183263">
    <property type="component" value="Unassembled WGS sequence"/>
</dbReference>
<evidence type="ECO:0000313" key="5">
    <source>
        <dbReference type="Proteomes" id="UP000183263"/>
    </source>
</evidence>
<gene>
    <name evidence="4" type="ORF">SAMN05444695_106162</name>
</gene>
<dbReference type="PANTHER" id="PTHR37042:SF4">
    <property type="entry name" value="OUTER MEMBRANE PROTEIN RV1973"/>
    <property type="match status" value="1"/>
</dbReference>
<evidence type="ECO:0000256" key="3">
    <source>
        <dbReference type="SAM" id="MobiDB-lite"/>
    </source>
</evidence>
<feature type="region of interest" description="Disordered" evidence="3">
    <location>
        <begin position="1"/>
        <end position="87"/>
    </location>
</feature>
<comment type="subcellular location">
    <subcellularLocation>
        <location evidence="1">Membrane</location>
    </subcellularLocation>
</comment>
<keyword evidence="2" id="KW-0472">Membrane</keyword>
<proteinExistence type="predicted"/>
<protein>
    <submittedName>
        <fullName evidence="4">Mce-associated membrane protein</fullName>
    </submittedName>
</protein>
<keyword evidence="5" id="KW-1185">Reference proteome</keyword>
<sequence length="252" mass="25834">MGVEGEEKQVEGTAEESKAPAVSESGAPEAGAPESSTPDTAEAQEPGAPVEVQKLPPPKASDAVSVPSEVPASGGLPPESGSTAVDSGNAPWRTVAIVGAVAVALGAFAAVAAWKPGADVDNLAWVDQGLTSEVTAAATEAIETLSSYNHESIDEDFDRIRSVLNEEKLAEFEQTAETTKSAAIQTRTATEAMVTDIGVSWLEPDRAEVLAHLNVSATGDGIAQGSVAGPILVRLEKTDGEWLLSYISDNAG</sequence>
<dbReference type="EMBL" id="FNDN01000006">
    <property type="protein sequence ID" value="SDI29521.1"/>
    <property type="molecule type" value="Genomic_DNA"/>
</dbReference>
<evidence type="ECO:0000256" key="2">
    <source>
        <dbReference type="ARBA" id="ARBA00023136"/>
    </source>
</evidence>
<evidence type="ECO:0000313" key="4">
    <source>
        <dbReference type="EMBL" id="SDI29521.1"/>
    </source>
</evidence>
<accession>A0A1G8JEP9</accession>
<reference evidence="4 5" key="1">
    <citation type="submission" date="2016-10" db="EMBL/GenBank/DDBJ databases">
        <authorList>
            <person name="de Groot N.N."/>
        </authorList>
    </citation>
    <scope>NUCLEOTIDE SEQUENCE [LARGE SCALE GENOMIC DNA]</scope>
    <source>
        <strain evidence="4 5">DSM 44892</strain>
    </source>
</reference>
<dbReference type="GO" id="GO:0016020">
    <property type="term" value="C:membrane"/>
    <property type="evidence" value="ECO:0007669"/>
    <property type="project" value="UniProtKB-SubCell"/>
</dbReference>
<dbReference type="AlphaFoldDB" id="A0A1G8JEP9"/>
<evidence type="ECO:0000256" key="1">
    <source>
        <dbReference type="ARBA" id="ARBA00004370"/>
    </source>
</evidence>
<dbReference type="OrthoDB" id="4578017at2"/>